<dbReference type="AlphaFoldDB" id="A0A026WME7"/>
<feature type="compositionally biased region" description="Polar residues" evidence="1">
    <location>
        <begin position="1"/>
        <end position="14"/>
    </location>
</feature>
<evidence type="ECO:0000256" key="1">
    <source>
        <dbReference type="SAM" id="MobiDB-lite"/>
    </source>
</evidence>
<dbReference type="Proteomes" id="UP000053097">
    <property type="component" value="Unassembled WGS sequence"/>
</dbReference>
<evidence type="ECO:0000313" key="2">
    <source>
        <dbReference type="EMBL" id="EZA57242.1"/>
    </source>
</evidence>
<protein>
    <submittedName>
        <fullName evidence="2">Uncharacterized protein</fullName>
    </submittedName>
</protein>
<sequence length="59" mass="6623">MTRTGVTAQASHESTGFRENGSRSLRKTKLRVCDAASRNASVFNLPARRHSWRFDCARA</sequence>
<dbReference type="EMBL" id="KK107151">
    <property type="protein sequence ID" value="EZA57242.1"/>
    <property type="molecule type" value="Genomic_DNA"/>
</dbReference>
<keyword evidence="3" id="KW-1185">Reference proteome</keyword>
<reference evidence="2 3" key="1">
    <citation type="journal article" date="2014" name="Curr. Biol.">
        <title>The genome of the clonal raider ant Cerapachys biroi.</title>
        <authorList>
            <person name="Oxley P.R."/>
            <person name="Ji L."/>
            <person name="Fetter-Pruneda I."/>
            <person name="McKenzie S.K."/>
            <person name="Li C."/>
            <person name="Hu H."/>
            <person name="Zhang G."/>
            <person name="Kronauer D.J."/>
        </authorList>
    </citation>
    <scope>NUCLEOTIDE SEQUENCE [LARGE SCALE GENOMIC DNA]</scope>
</reference>
<gene>
    <name evidence="2" type="ORF">X777_02493</name>
</gene>
<organism evidence="2 3">
    <name type="scientific">Ooceraea biroi</name>
    <name type="common">Clonal raider ant</name>
    <name type="synonym">Cerapachys biroi</name>
    <dbReference type="NCBI Taxonomy" id="2015173"/>
    <lineage>
        <taxon>Eukaryota</taxon>
        <taxon>Metazoa</taxon>
        <taxon>Ecdysozoa</taxon>
        <taxon>Arthropoda</taxon>
        <taxon>Hexapoda</taxon>
        <taxon>Insecta</taxon>
        <taxon>Pterygota</taxon>
        <taxon>Neoptera</taxon>
        <taxon>Endopterygota</taxon>
        <taxon>Hymenoptera</taxon>
        <taxon>Apocrita</taxon>
        <taxon>Aculeata</taxon>
        <taxon>Formicoidea</taxon>
        <taxon>Formicidae</taxon>
        <taxon>Dorylinae</taxon>
        <taxon>Ooceraea</taxon>
    </lineage>
</organism>
<proteinExistence type="predicted"/>
<accession>A0A026WME7</accession>
<name>A0A026WME7_OOCBI</name>
<evidence type="ECO:0000313" key="3">
    <source>
        <dbReference type="Proteomes" id="UP000053097"/>
    </source>
</evidence>
<feature type="region of interest" description="Disordered" evidence="1">
    <location>
        <begin position="1"/>
        <end position="26"/>
    </location>
</feature>